<reference evidence="2" key="1">
    <citation type="submission" date="2022-09" db="EMBL/GenBank/DDBJ databases">
        <title>Intensive care unit water sources are persistently colonized with multi-drug resistant bacteria and are the site of extensive horizontal gene transfer of antibiotic resistance genes.</title>
        <authorList>
            <person name="Diorio-Toth L."/>
        </authorList>
    </citation>
    <scope>NUCLEOTIDE SEQUENCE</scope>
    <source>
        <strain evidence="2">GD03843</strain>
    </source>
</reference>
<accession>A0AA42S743</accession>
<dbReference type="SUPFAM" id="SSF142433">
    <property type="entry name" value="CinA-like"/>
    <property type="match status" value="1"/>
</dbReference>
<dbReference type="InterPro" id="IPR036653">
    <property type="entry name" value="CinA-like_C"/>
</dbReference>
<dbReference type="EMBL" id="JAOCDZ010000032">
    <property type="protein sequence ID" value="MDH0739945.1"/>
    <property type="molecule type" value="Genomic_DNA"/>
</dbReference>
<evidence type="ECO:0000313" key="3">
    <source>
        <dbReference type="Proteomes" id="UP001161094"/>
    </source>
</evidence>
<organism evidence="2 3">
    <name type="scientific">Achromobacter spanius</name>
    <dbReference type="NCBI Taxonomy" id="217203"/>
    <lineage>
        <taxon>Bacteria</taxon>
        <taxon>Pseudomonadati</taxon>
        <taxon>Pseudomonadota</taxon>
        <taxon>Betaproteobacteria</taxon>
        <taxon>Burkholderiales</taxon>
        <taxon>Alcaligenaceae</taxon>
        <taxon>Achromobacter</taxon>
    </lineage>
</organism>
<dbReference type="InterPro" id="IPR008136">
    <property type="entry name" value="CinA_C"/>
</dbReference>
<dbReference type="Pfam" id="PF02464">
    <property type="entry name" value="CinA"/>
    <property type="match status" value="1"/>
</dbReference>
<dbReference type="RefSeq" id="WP_279997449.1">
    <property type="nucleotide sequence ID" value="NZ_JAOCDZ010000032.1"/>
</dbReference>
<dbReference type="AlphaFoldDB" id="A0AA42S743"/>
<protein>
    <submittedName>
        <fullName evidence="2">CinA family protein</fullName>
    </submittedName>
</protein>
<evidence type="ECO:0000259" key="1">
    <source>
        <dbReference type="Pfam" id="PF02464"/>
    </source>
</evidence>
<dbReference type="Proteomes" id="UP001161094">
    <property type="component" value="Unassembled WGS sequence"/>
</dbReference>
<gene>
    <name evidence="2" type="ORF">N5D93_29380</name>
</gene>
<dbReference type="Gene3D" id="3.90.950.20">
    <property type="entry name" value="CinA-like"/>
    <property type="match status" value="1"/>
</dbReference>
<dbReference type="NCBIfam" id="TIGR00199">
    <property type="entry name" value="PncC_domain"/>
    <property type="match status" value="1"/>
</dbReference>
<sequence>MNAIERVAAFMHENDLTLVTAESCTAGLIAATLADIPGAGQLLDCAFVVYSVEAKQRCLGVPQSTLASHNLTSEAVARDMALGAARKSPANVAVANTGVTDATDDRIPSGTQCYAWVFKTGKADARPVVYTATRRFSGDRNRIRQASAEFALEGVMEHFLAMRQGTDRSR</sequence>
<proteinExistence type="predicted"/>
<feature type="domain" description="CinA C-terminal" evidence="1">
    <location>
        <begin position="5"/>
        <end position="157"/>
    </location>
</feature>
<comment type="caution">
    <text evidence="2">The sequence shown here is derived from an EMBL/GenBank/DDBJ whole genome shotgun (WGS) entry which is preliminary data.</text>
</comment>
<name>A0AA42S743_9BURK</name>
<evidence type="ECO:0000313" key="2">
    <source>
        <dbReference type="EMBL" id="MDH0739945.1"/>
    </source>
</evidence>